<dbReference type="EMBL" id="LJJD01000021">
    <property type="protein sequence ID" value="KQL57113.1"/>
    <property type="molecule type" value="Genomic_DNA"/>
</dbReference>
<sequence>MIRMNLKSFSNRFLTPSKTSELVHVVNMDEKVMNILKKLVTANDRRKLNLRVYYEDFRDKDFLFCRAIGYPYITKTVPNRMDRLIQSTNIKKRANISKQR</sequence>
<organism evidence="1 2">
    <name type="scientific">Alkalicoccobacillus plakortidis</name>
    <dbReference type="NCBI Taxonomy" id="444060"/>
    <lineage>
        <taxon>Bacteria</taxon>
        <taxon>Bacillati</taxon>
        <taxon>Bacillota</taxon>
        <taxon>Bacilli</taxon>
        <taxon>Bacillales</taxon>
        <taxon>Bacillaceae</taxon>
        <taxon>Alkalicoccobacillus</taxon>
    </lineage>
</organism>
<comment type="caution">
    <text evidence="1">The sequence shown here is derived from an EMBL/GenBank/DDBJ whole genome shotgun (WGS) entry which is preliminary data.</text>
</comment>
<dbReference type="AlphaFoldDB" id="A0A9D5I1X9"/>
<dbReference type="InterPro" id="IPR013762">
    <property type="entry name" value="Integrase-like_cat_sf"/>
</dbReference>
<keyword evidence="2" id="KW-1185">Reference proteome</keyword>
<name>A0A9D5I1X9_9BACI</name>
<dbReference type="Gene3D" id="1.10.443.10">
    <property type="entry name" value="Intergrase catalytic core"/>
    <property type="match status" value="1"/>
</dbReference>
<gene>
    <name evidence="1" type="ORF">AN965_10600</name>
</gene>
<proteinExistence type="predicted"/>
<evidence type="ECO:0000313" key="1">
    <source>
        <dbReference type="EMBL" id="KQL57113.1"/>
    </source>
</evidence>
<dbReference type="GO" id="GO:0003677">
    <property type="term" value="F:DNA binding"/>
    <property type="evidence" value="ECO:0007669"/>
    <property type="project" value="InterPro"/>
</dbReference>
<dbReference type="GO" id="GO:0006310">
    <property type="term" value="P:DNA recombination"/>
    <property type="evidence" value="ECO:0007669"/>
    <property type="project" value="InterPro"/>
</dbReference>
<dbReference type="Proteomes" id="UP000051061">
    <property type="component" value="Unassembled WGS sequence"/>
</dbReference>
<dbReference type="GO" id="GO:0015074">
    <property type="term" value="P:DNA integration"/>
    <property type="evidence" value="ECO:0007669"/>
    <property type="project" value="InterPro"/>
</dbReference>
<accession>A0A9D5I1X9</accession>
<evidence type="ECO:0000313" key="2">
    <source>
        <dbReference type="Proteomes" id="UP000051061"/>
    </source>
</evidence>
<reference evidence="1 2" key="1">
    <citation type="submission" date="2015-09" db="EMBL/GenBank/DDBJ databases">
        <title>Genome sequencing project for genomic taxonomy and phylogenomics of Bacillus-like bacteria.</title>
        <authorList>
            <person name="Liu B."/>
            <person name="Wang J."/>
            <person name="Zhu Y."/>
            <person name="Liu G."/>
            <person name="Chen Q."/>
            <person name="Chen Z."/>
            <person name="Lan J."/>
            <person name="Che J."/>
            <person name="Ge C."/>
            <person name="Shi H."/>
            <person name="Pan Z."/>
            <person name="Liu X."/>
        </authorList>
    </citation>
    <scope>NUCLEOTIDE SEQUENCE [LARGE SCALE GENOMIC DNA]</scope>
    <source>
        <strain evidence="1 2">DSM 19153</strain>
    </source>
</reference>
<protein>
    <submittedName>
        <fullName evidence="1">Uncharacterized protein</fullName>
    </submittedName>
</protein>